<dbReference type="EMBL" id="JBHLYW010000010">
    <property type="protein sequence ID" value="MFC0078275.1"/>
    <property type="molecule type" value="Genomic_DNA"/>
</dbReference>
<accession>A0ABV6BS56</accession>
<name>A0ABV6BS56_9FLAO</name>
<protein>
    <submittedName>
        <fullName evidence="1">Uncharacterized protein</fullName>
    </submittedName>
</protein>
<evidence type="ECO:0000313" key="2">
    <source>
        <dbReference type="Proteomes" id="UP001589734"/>
    </source>
</evidence>
<keyword evidence="2" id="KW-1185">Reference proteome</keyword>
<sequence length="168" mass="19752">MKERTILIKMFFILIIIMPKFGNAQVKDEHLRLEVLHKNKIGKEFIFGKWNDKGGTETSLTYLGILKTDKGKAYKIMNSVWTWGMSCRSTSRILIFNAKNQYLGNYYIFRESELPKEIKNDFLIFNNTADTECDKKVFTKISFKNGLPKKIFIECKNRYGNFYPFEGD</sequence>
<dbReference type="Proteomes" id="UP001589734">
    <property type="component" value="Unassembled WGS sequence"/>
</dbReference>
<organism evidence="1 2">
    <name type="scientific">Flavobacterium procerum</name>
    <dbReference type="NCBI Taxonomy" id="1455569"/>
    <lineage>
        <taxon>Bacteria</taxon>
        <taxon>Pseudomonadati</taxon>
        <taxon>Bacteroidota</taxon>
        <taxon>Flavobacteriia</taxon>
        <taxon>Flavobacteriales</taxon>
        <taxon>Flavobacteriaceae</taxon>
        <taxon>Flavobacterium</taxon>
    </lineage>
</organism>
<comment type="caution">
    <text evidence="1">The sequence shown here is derived from an EMBL/GenBank/DDBJ whole genome shotgun (WGS) entry which is preliminary data.</text>
</comment>
<evidence type="ECO:0000313" key="1">
    <source>
        <dbReference type="EMBL" id="MFC0078275.1"/>
    </source>
</evidence>
<reference evidence="1 2" key="1">
    <citation type="submission" date="2024-09" db="EMBL/GenBank/DDBJ databases">
        <authorList>
            <person name="Sun Q."/>
            <person name="Mori K."/>
        </authorList>
    </citation>
    <scope>NUCLEOTIDE SEQUENCE [LARGE SCALE GENOMIC DNA]</scope>
    <source>
        <strain evidence="1 2">CGMCC 1.12926</strain>
    </source>
</reference>
<proteinExistence type="predicted"/>
<gene>
    <name evidence="1" type="ORF">ACFFLS_14595</name>
</gene>
<dbReference type="RefSeq" id="WP_379689475.1">
    <property type="nucleotide sequence ID" value="NZ_JBHLYW010000010.1"/>
</dbReference>